<dbReference type="InterPro" id="IPR006913">
    <property type="entry name" value="CENP-V/GFA"/>
</dbReference>
<name>A0A7D5W1W2_PSEPU</name>
<evidence type="ECO:0000256" key="2">
    <source>
        <dbReference type="ARBA" id="ARBA00022723"/>
    </source>
</evidence>
<evidence type="ECO:0000313" key="7">
    <source>
        <dbReference type="Proteomes" id="UP000510934"/>
    </source>
</evidence>
<accession>A0A7D5W1W2</accession>
<dbReference type="SUPFAM" id="SSF51316">
    <property type="entry name" value="Mss4-like"/>
    <property type="match status" value="1"/>
</dbReference>
<evidence type="ECO:0000256" key="1">
    <source>
        <dbReference type="ARBA" id="ARBA00005495"/>
    </source>
</evidence>
<evidence type="ECO:0000259" key="5">
    <source>
        <dbReference type="PROSITE" id="PS51891"/>
    </source>
</evidence>
<dbReference type="PANTHER" id="PTHR33337:SF33">
    <property type="entry name" value="CENP-V_GFA DOMAIN-CONTAINING PROTEIN"/>
    <property type="match status" value="1"/>
</dbReference>
<dbReference type="AlphaFoldDB" id="A0A7D5W1W2"/>
<evidence type="ECO:0000256" key="3">
    <source>
        <dbReference type="ARBA" id="ARBA00022833"/>
    </source>
</evidence>
<dbReference type="Pfam" id="PF04828">
    <property type="entry name" value="GFA"/>
    <property type="match status" value="1"/>
</dbReference>
<dbReference type="RefSeq" id="WP_180689578.1">
    <property type="nucleotide sequence ID" value="NZ_CP059052.1"/>
</dbReference>
<keyword evidence="2" id="KW-0479">Metal-binding</keyword>
<evidence type="ECO:0000256" key="4">
    <source>
        <dbReference type="ARBA" id="ARBA00023239"/>
    </source>
</evidence>
<dbReference type="GO" id="GO:0046872">
    <property type="term" value="F:metal ion binding"/>
    <property type="evidence" value="ECO:0007669"/>
    <property type="project" value="UniProtKB-KW"/>
</dbReference>
<dbReference type="Proteomes" id="UP000510934">
    <property type="component" value="Chromosome"/>
</dbReference>
<feature type="domain" description="CENP-V/GFA" evidence="5">
    <location>
        <begin position="3"/>
        <end position="120"/>
    </location>
</feature>
<dbReference type="PANTHER" id="PTHR33337">
    <property type="entry name" value="GFA DOMAIN-CONTAINING PROTEIN"/>
    <property type="match status" value="1"/>
</dbReference>
<dbReference type="InterPro" id="IPR011057">
    <property type="entry name" value="Mss4-like_sf"/>
</dbReference>
<gene>
    <name evidence="6" type="ORF">H0H12_09070</name>
</gene>
<dbReference type="PROSITE" id="PS51891">
    <property type="entry name" value="CENP_V_GFA"/>
    <property type="match status" value="1"/>
</dbReference>
<reference evidence="6 7" key="1">
    <citation type="journal article" date="2009" name="Mikrobiologiia">
        <title>[Phenanthren biodegradation and interaction of Pseudomonas putida BS3701 and Burkholderia sp.BS3702 in plant rhizosphere].</title>
        <authorList>
            <person name="Ovchinnikova A.A."/>
            <person name="Vetrova A.A."/>
            <person name="Filonov A.E."/>
            <person name="Boronin A.M."/>
        </authorList>
    </citation>
    <scope>NUCLEOTIDE SEQUENCE [LARGE SCALE GENOMIC DNA]</scope>
    <source>
        <strain evidence="6 7">BS3701</strain>
    </source>
</reference>
<dbReference type="EMBL" id="CP059052">
    <property type="protein sequence ID" value="QLJ16054.1"/>
    <property type="molecule type" value="Genomic_DNA"/>
</dbReference>
<protein>
    <submittedName>
        <fullName evidence="6">GFA family protein</fullName>
    </submittedName>
</protein>
<sequence>MRLTGNCRCGQLKLHVEADTLPPLYACHCLDCQRWSGSAFALHMLCGASSVELEGEAAVHAYEHEGHRSTHYACGVCFTRLFNETSAAPGMRVVRAGVLDNAQQLVPLAHIWVARKQPWVELPPGVAQWQETPTPEEFARAVMG</sequence>
<evidence type="ECO:0000313" key="6">
    <source>
        <dbReference type="EMBL" id="QLJ16054.1"/>
    </source>
</evidence>
<comment type="similarity">
    <text evidence="1">Belongs to the Gfa family.</text>
</comment>
<keyword evidence="3" id="KW-0862">Zinc</keyword>
<organism evidence="6 7">
    <name type="scientific">Pseudomonas putida</name>
    <name type="common">Arthrobacter siderocapsulatus</name>
    <dbReference type="NCBI Taxonomy" id="303"/>
    <lineage>
        <taxon>Bacteria</taxon>
        <taxon>Pseudomonadati</taxon>
        <taxon>Pseudomonadota</taxon>
        <taxon>Gammaproteobacteria</taxon>
        <taxon>Pseudomonadales</taxon>
        <taxon>Pseudomonadaceae</taxon>
        <taxon>Pseudomonas</taxon>
    </lineage>
</organism>
<proteinExistence type="inferred from homology"/>
<dbReference type="Gene3D" id="3.90.1590.10">
    <property type="entry name" value="glutathione-dependent formaldehyde- activating enzyme (gfa)"/>
    <property type="match status" value="1"/>
</dbReference>
<dbReference type="GO" id="GO:0016846">
    <property type="term" value="F:carbon-sulfur lyase activity"/>
    <property type="evidence" value="ECO:0007669"/>
    <property type="project" value="InterPro"/>
</dbReference>
<keyword evidence="4" id="KW-0456">Lyase</keyword>